<keyword evidence="3" id="KW-0169">Cobalamin biosynthesis</keyword>
<dbReference type="GO" id="GO:0030788">
    <property type="term" value="F:precorrin-2 C20-methyltransferase activity"/>
    <property type="evidence" value="ECO:0007669"/>
    <property type="project" value="UniProtKB-EC"/>
</dbReference>
<dbReference type="PROSITE" id="PS00839">
    <property type="entry name" value="SUMT_1"/>
    <property type="match status" value="1"/>
</dbReference>
<dbReference type="UniPathway" id="UPA00148"/>
<dbReference type="InterPro" id="IPR000878">
    <property type="entry name" value="4pyrrol_Mease"/>
</dbReference>
<dbReference type="PANTHER" id="PTHR43467:SF2">
    <property type="entry name" value="COBALT-PRECORRIN-2 C(20)-METHYLTRANSFERASE"/>
    <property type="match status" value="1"/>
</dbReference>
<evidence type="ECO:0000256" key="1">
    <source>
        <dbReference type="ARBA" id="ARBA00004953"/>
    </source>
</evidence>
<comment type="caution">
    <text evidence="10">The sequence shown here is derived from an EMBL/GenBank/DDBJ whole genome shotgun (WGS) entry which is preliminary data.</text>
</comment>
<evidence type="ECO:0000256" key="7">
    <source>
        <dbReference type="PIRNR" id="PIRNR036427"/>
    </source>
</evidence>
<evidence type="ECO:0000256" key="8">
    <source>
        <dbReference type="RuleBase" id="RU003960"/>
    </source>
</evidence>
<evidence type="ECO:0000256" key="3">
    <source>
        <dbReference type="ARBA" id="ARBA00022573"/>
    </source>
</evidence>
<name>A0A423PFH2_9GAMM</name>
<comment type="pathway">
    <text evidence="1">Cofactor biosynthesis; adenosylcobalamin biosynthesis.</text>
</comment>
<dbReference type="NCBIfam" id="NF004647">
    <property type="entry name" value="PRK05990.1"/>
    <property type="match status" value="1"/>
</dbReference>
<dbReference type="Pfam" id="PF00590">
    <property type="entry name" value="TP_methylase"/>
    <property type="match status" value="1"/>
</dbReference>
<dbReference type="InterPro" id="IPR014777">
    <property type="entry name" value="4pyrrole_Mease_sub1"/>
</dbReference>
<dbReference type="InterPro" id="IPR003043">
    <property type="entry name" value="Uropor_MeTrfase_CS"/>
</dbReference>
<dbReference type="EMBL" id="AYKG01000067">
    <property type="protein sequence ID" value="ROO24357.1"/>
    <property type="molecule type" value="Genomic_DNA"/>
</dbReference>
<dbReference type="InterPro" id="IPR035996">
    <property type="entry name" value="4pyrrol_Methylase_sf"/>
</dbReference>
<evidence type="ECO:0000256" key="5">
    <source>
        <dbReference type="ARBA" id="ARBA00022679"/>
    </source>
</evidence>
<dbReference type="PIRSF" id="PIRSF036427">
    <property type="entry name" value="Precrrn-2_mtase"/>
    <property type="match status" value="1"/>
</dbReference>
<evidence type="ECO:0000259" key="9">
    <source>
        <dbReference type="Pfam" id="PF00590"/>
    </source>
</evidence>
<comment type="similarity">
    <text evidence="2 7 8">Belongs to the precorrin methyltransferase family.</text>
</comment>
<dbReference type="Gene3D" id="3.30.950.10">
    <property type="entry name" value="Methyltransferase, Cobalt-precorrin-4 Transmethylase, Domain 2"/>
    <property type="match status" value="1"/>
</dbReference>
<proteinExistence type="inferred from homology"/>
<sequence length="237" mass="25476">MYGVGTGPGDPELVTVKALRALETAPVVAYFCKHAGRGNALATMQPYLRADHVMLPMAYPVTTELAHDTAAYCDCIEAFFDHSAEAVAAHVTAGRSVAVLSEGDPFFYGSFMHLFLRLRERLPCEVIPGVPAMLAGAALLPRPITMRDDVLSVIPGTLPDAELHQALASAQAAVVMKVGRNLGRIRAALTALDALDRAWYVERASQGAERVMRLADAPVDKAPYFSMILMPGTGRRV</sequence>
<gene>
    <name evidence="10" type="ORF">SAJA_14160</name>
</gene>
<dbReference type="SUPFAM" id="SSF53790">
    <property type="entry name" value="Tetrapyrrole methylase"/>
    <property type="match status" value="1"/>
</dbReference>
<protein>
    <submittedName>
        <fullName evidence="10">Precorrin-2 C20-methyltransferase</fullName>
        <ecNumber evidence="10">2.1.1.130</ecNumber>
    </submittedName>
</protein>
<accession>A0A423PFH2</accession>
<evidence type="ECO:0000313" key="11">
    <source>
        <dbReference type="Proteomes" id="UP000285310"/>
    </source>
</evidence>
<dbReference type="InterPro" id="IPR006364">
    <property type="entry name" value="CobI/CbiL/CobIJ_dom"/>
</dbReference>
<keyword evidence="6" id="KW-0949">S-adenosyl-L-methionine</keyword>
<keyword evidence="4 8" id="KW-0489">Methyltransferase</keyword>
<dbReference type="AlphaFoldDB" id="A0A423PFH2"/>
<dbReference type="PANTHER" id="PTHR43467">
    <property type="entry name" value="COBALT-PRECORRIN-2 C(20)-METHYLTRANSFERASE"/>
    <property type="match status" value="1"/>
</dbReference>
<reference evidence="10 11" key="1">
    <citation type="submission" date="2013-10" db="EMBL/GenBank/DDBJ databases">
        <title>Salinisphaera japonica YTM-1 Genome Sequencing.</title>
        <authorList>
            <person name="Lai Q."/>
            <person name="Li C."/>
            <person name="Shao Z."/>
        </authorList>
    </citation>
    <scope>NUCLEOTIDE SEQUENCE [LARGE SCALE GENOMIC DNA]</scope>
    <source>
        <strain evidence="10 11">YTM-1</strain>
    </source>
</reference>
<evidence type="ECO:0000313" key="10">
    <source>
        <dbReference type="EMBL" id="ROO24357.1"/>
    </source>
</evidence>
<keyword evidence="11" id="KW-1185">Reference proteome</keyword>
<dbReference type="InterPro" id="IPR014776">
    <property type="entry name" value="4pyrrole_Mease_sub2"/>
</dbReference>
<evidence type="ECO:0000256" key="4">
    <source>
        <dbReference type="ARBA" id="ARBA00022603"/>
    </source>
</evidence>
<organism evidence="10 11">
    <name type="scientific">Salinisphaera japonica YTM-1</name>
    <dbReference type="NCBI Taxonomy" id="1209778"/>
    <lineage>
        <taxon>Bacteria</taxon>
        <taxon>Pseudomonadati</taxon>
        <taxon>Pseudomonadota</taxon>
        <taxon>Gammaproteobacteria</taxon>
        <taxon>Salinisphaerales</taxon>
        <taxon>Salinisphaeraceae</taxon>
        <taxon>Salinisphaera</taxon>
    </lineage>
</organism>
<dbReference type="InParanoid" id="A0A423PFH2"/>
<dbReference type="CDD" id="cd11645">
    <property type="entry name" value="Precorrin_2_C20_MT"/>
    <property type="match status" value="1"/>
</dbReference>
<dbReference type="GO" id="GO:0009236">
    <property type="term" value="P:cobalamin biosynthetic process"/>
    <property type="evidence" value="ECO:0007669"/>
    <property type="project" value="UniProtKB-UniRule"/>
</dbReference>
<dbReference type="Gene3D" id="3.40.1010.10">
    <property type="entry name" value="Cobalt-precorrin-4 Transmethylase, Domain 1"/>
    <property type="match status" value="1"/>
</dbReference>
<dbReference type="NCBIfam" id="TIGR01467">
    <property type="entry name" value="cobI_cbiL"/>
    <property type="match status" value="1"/>
</dbReference>
<dbReference type="EC" id="2.1.1.130" evidence="10"/>
<dbReference type="Proteomes" id="UP000285310">
    <property type="component" value="Unassembled WGS sequence"/>
</dbReference>
<dbReference type="OrthoDB" id="9804789at2"/>
<dbReference type="InterPro" id="IPR012382">
    <property type="entry name" value="CobI/CbiL"/>
</dbReference>
<keyword evidence="5 8" id="KW-0808">Transferase</keyword>
<evidence type="ECO:0000256" key="6">
    <source>
        <dbReference type="ARBA" id="ARBA00022691"/>
    </source>
</evidence>
<dbReference type="PROSITE" id="PS00840">
    <property type="entry name" value="SUMT_2"/>
    <property type="match status" value="1"/>
</dbReference>
<feature type="domain" description="Tetrapyrrole methylase" evidence="9">
    <location>
        <begin position="2"/>
        <end position="213"/>
    </location>
</feature>
<dbReference type="GO" id="GO:0032259">
    <property type="term" value="P:methylation"/>
    <property type="evidence" value="ECO:0007669"/>
    <property type="project" value="UniProtKB-KW"/>
</dbReference>
<evidence type="ECO:0000256" key="2">
    <source>
        <dbReference type="ARBA" id="ARBA00005879"/>
    </source>
</evidence>